<name>A0A9W8M022_9FUNG</name>
<feature type="domain" description="Calcineurin-like phosphoesterase" evidence="5">
    <location>
        <begin position="5"/>
        <end position="212"/>
    </location>
</feature>
<dbReference type="AlphaFoldDB" id="A0A9W8M022"/>
<dbReference type="Gene3D" id="3.90.780.10">
    <property type="entry name" value="5'-Nucleotidase, C-terminal domain"/>
    <property type="match status" value="1"/>
</dbReference>
<dbReference type="GO" id="GO:0016787">
    <property type="term" value="F:hydrolase activity"/>
    <property type="evidence" value="ECO:0007669"/>
    <property type="project" value="UniProtKB-KW"/>
</dbReference>
<dbReference type="SUPFAM" id="SSF55816">
    <property type="entry name" value="5'-nucleotidase (syn. UDP-sugar hydrolase), C-terminal domain"/>
    <property type="match status" value="1"/>
</dbReference>
<dbReference type="InterPro" id="IPR006179">
    <property type="entry name" value="5_nucleotidase/apyrase"/>
</dbReference>
<accession>A0A9W8M022</accession>
<dbReference type="PANTHER" id="PTHR11575">
    <property type="entry name" value="5'-NUCLEOTIDASE-RELATED"/>
    <property type="match status" value="1"/>
</dbReference>
<evidence type="ECO:0000313" key="7">
    <source>
        <dbReference type="EMBL" id="KAJ2852379.1"/>
    </source>
</evidence>
<organism evidence="7 8">
    <name type="scientific">Coemansia brasiliensis</name>
    <dbReference type="NCBI Taxonomy" id="2650707"/>
    <lineage>
        <taxon>Eukaryota</taxon>
        <taxon>Fungi</taxon>
        <taxon>Fungi incertae sedis</taxon>
        <taxon>Zoopagomycota</taxon>
        <taxon>Kickxellomycotina</taxon>
        <taxon>Kickxellomycetes</taxon>
        <taxon>Kickxellales</taxon>
        <taxon>Kickxellaceae</taxon>
        <taxon>Coemansia</taxon>
    </lineage>
</organism>
<evidence type="ECO:0000256" key="1">
    <source>
        <dbReference type="ARBA" id="ARBA00006654"/>
    </source>
</evidence>
<proteinExistence type="inferred from homology"/>
<evidence type="ECO:0000256" key="4">
    <source>
        <dbReference type="SAM" id="MobiDB-lite"/>
    </source>
</evidence>
<dbReference type="InterPro" id="IPR036907">
    <property type="entry name" value="5'-Nucleotdase_C_sf"/>
</dbReference>
<dbReference type="Gene3D" id="3.60.21.10">
    <property type="match status" value="1"/>
</dbReference>
<dbReference type="OrthoDB" id="10252235at2759"/>
<dbReference type="PANTHER" id="PTHR11575:SF48">
    <property type="entry name" value="5'-NUCLEOTIDASE"/>
    <property type="match status" value="1"/>
</dbReference>
<evidence type="ECO:0000259" key="6">
    <source>
        <dbReference type="Pfam" id="PF02872"/>
    </source>
</evidence>
<evidence type="ECO:0000256" key="3">
    <source>
        <dbReference type="RuleBase" id="RU362119"/>
    </source>
</evidence>
<evidence type="ECO:0000313" key="8">
    <source>
        <dbReference type="Proteomes" id="UP001139887"/>
    </source>
</evidence>
<evidence type="ECO:0000259" key="5">
    <source>
        <dbReference type="Pfam" id="PF00149"/>
    </source>
</evidence>
<feature type="compositionally biased region" description="Basic and acidic residues" evidence="4">
    <location>
        <begin position="613"/>
        <end position="626"/>
    </location>
</feature>
<reference evidence="7" key="1">
    <citation type="submission" date="2022-07" db="EMBL/GenBank/DDBJ databases">
        <title>Phylogenomic reconstructions and comparative analyses of Kickxellomycotina fungi.</title>
        <authorList>
            <person name="Reynolds N.K."/>
            <person name="Stajich J.E."/>
            <person name="Barry K."/>
            <person name="Grigoriev I.V."/>
            <person name="Crous P."/>
            <person name="Smith M.E."/>
        </authorList>
    </citation>
    <scope>NUCLEOTIDE SEQUENCE</scope>
    <source>
        <strain evidence="7">NRRL 1566</strain>
    </source>
</reference>
<dbReference type="Pfam" id="PF02872">
    <property type="entry name" value="5_nucleotid_C"/>
    <property type="match status" value="1"/>
</dbReference>
<dbReference type="GO" id="GO:0009166">
    <property type="term" value="P:nucleotide catabolic process"/>
    <property type="evidence" value="ECO:0007669"/>
    <property type="project" value="InterPro"/>
</dbReference>
<dbReference type="InterPro" id="IPR004843">
    <property type="entry name" value="Calcineurin-like_PHP"/>
</dbReference>
<gene>
    <name evidence="7" type="ORF">IWW36_000266</name>
</gene>
<keyword evidence="3" id="KW-0378">Hydrolase</keyword>
<evidence type="ECO:0000256" key="2">
    <source>
        <dbReference type="ARBA" id="ARBA00022729"/>
    </source>
</evidence>
<dbReference type="Proteomes" id="UP001139887">
    <property type="component" value="Unassembled WGS sequence"/>
</dbReference>
<feature type="region of interest" description="Disordered" evidence="4">
    <location>
        <begin position="607"/>
        <end position="636"/>
    </location>
</feature>
<dbReference type="InterPro" id="IPR008334">
    <property type="entry name" value="5'-Nucleotdase_C"/>
</dbReference>
<protein>
    <recommendedName>
        <fullName evidence="9">5'-nucleotidase</fullName>
    </recommendedName>
</protein>
<comment type="similarity">
    <text evidence="1 3">Belongs to the 5'-nucleotidase family.</text>
</comment>
<dbReference type="InterPro" id="IPR029052">
    <property type="entry name" value="Metallo-depent_PP-like"/>
</dbReference>
<dbReference type="EMBL" id="JANBUW010000003">
    <property type="protein sequence ID" value="KAJ2852379.1"/>
    <property type="molecule type" value="Genomic_DNA"/>
</dbReference>
<dbReference type="Pfam" id="PF00149">
    <property type="entry name" value="Metallophos"/>
    <property type="match status" value="1"/>
</dbReference>
<evidence type="ECO:0008006" key="9">
    <source>
        <dbReference type="Google" id="ProtNLM"/>
    </source>
</evidence>
<feature type="domain" description="5'-Nucleotidase C-terminal" evidence="6">
    <location>
        <begin position="322"/>
        <end position="483"/>
    </location>
</feature>
<comment type="caution">
    <text evidence="7">The sequence shown here is derived from an EMBL/GenBank/DDBJ whole genome shotgun (WGS) entry which is preliminary data.</text>
</comment>
<keyword evidence="8" id="KW-1185">Reference proteome</keyword>
<dbReference type="PRINTS" id="PR01607">
    <property type="entry name" value="APYRASEFAMLY"/>
</dbReference>
<keyword evidence="2" id="KW-0732">Signal</keyword>
<keyword evidence="3" id="KW-0547">Nucleotide-binding</keyword>
<dbReference type="SUPFAM" id="SSF56300">
    <property type="entry name" value="Metallo-dependent phosphatases"/>
    <property type="match status" value="1"/>
</dbReference>
<dbReference type="GO" id="GO:0000166">
    <property type="term" value="F:nucleotide binding"/>
    <property type="evidence" value="ECO:0007669"/>
    <property type="project" value="UniProtKB-KW"/>
</dbReference>
<sequence length="675" mass="75722">MIKKLRILHFNDVYHVAASQAEPVGGAARFGYLIHELQKQKGPVLTLFSGDAYFPSLESTISRGEHMVPILNQLNIDASTLGNHEFDHGLQVLEQLIARNNFPWVISNLTDSEHGGVAARGCLPYLVKETQDLRVGILGIVEKEWLDTLPCLPPTFQYHDFITKAQETARMLKQDKECDIVVCLSHMRLGNDIKLADQCVDVDVVLSGHDHFYYVGSGVDEFEDPDAKLLAQSNKEDEEMLKAWEQERQLQGKRRRLVKSGTDFRDLSEIELQLGRQEDGMRVMHMHVRRHRVLGQTPEDPEISQMVEKIERHLSRALDKPIGFTTTSLDARSSVCRTQESNLGSLSADLMRYCYKQSTGAQIGLLCGGAIRSDRVISDGPLRMREIMEAFPFEDPVVVVRLTGDQIRRALENGVSKWPAHEGRFPQVSGIRFEFDPRRQPGDRIIQITNVEGPQADLDMEAEYVVATRDYMYQGHDGYTMLGEGKLLVDEENGITFVDLFRRYFQGLAVCNALQFRLRGHARSCSEARNKEPTSKWRDLIIKHASGLRELSQQSEASSVADIVQRYSDTLARESTQGSQKIAQALSDSARRLDAEQQPIHIARAALFGNEKSVPESGRETPRNDDSGGLLPGLPINRSDTRTYASESVLAQWAVISPVTDGRIVNVDASACPDI</sequence>